<feature type="compositionally biased region" description="Basic and acidic residues" evidence="1">
    <location>
        <begin position="207"/>
        <end position="219"/>
    </location>
</feature>
<feature type="compositionally biased region" description="Basic and acidic residues" evidence="1">
    <location>
        <begin position="283"/>
        <end position="297"/>
    </location>
</feature>
<feature type="compositionally biased region" description="Basic and acidic residues" evidence="1">
    <location>
        <begin position="170"/>
        <end position="184"/>
    </location>
</feature>
<evidence type="ECO:0000313" key="2">
    <source>
        <dbReference type="EMBL" id="BDT62949.1"/>
    </source>
</evidence>
<accession>A0A9C7CFQ0</accession>
<feature type="region of interest" description="Disordered" evidence="1">
    <location>
        <begin position="141"/>
        <end position="234"/>
    </location>
</feature>
<evidence type="ECO:0000256" key="1">
    <source>
        <dbReference type="SAM" id="MobiDB-lite"/>
    </source>
</evidence>
<feature type="compositionally biased region" description="Polar residues" evidence="1">
    <location>
        <begin position="150"/>
        <end position="169"/>
    </location>
</feature>
<feature type="compositionally biased region" description="Low complexity" evidence="1">
    <location>
        <begin position="220"/>
        <end position="234"/>
    </location>
</feature>
<name>A0A9C7CFQ0_9VIRU</name>
<organism evidence="2">
    <name type="scientific">Trachysalambria curvirostris majanivirus</name>
    <dbReference type="NCBI Taxonomy" id="2984281"/>
    <lineage>
        <taxon>Viruses</taxon>
        <taxon>Viruses incertae sedis</taxon>
        <taxon>Naldaviricetes</taxon>
        <taxon>Nimaviridae</taxon>
    </lineage>
</organism>
<feature type="region of interest" description="Disordered" evidence="1">
    <location>
        <begin position="249"/>
        <end position="340"/>
    </location>
</feature>
<feature type="compositionally biased region" description="Polar residues" evidence="1">
    <location>
        <begin position="259"/>
        <end position="282"/>
    </location>
</feature>
<dbReference type="EMBL" id="LC738879">
    <property type="protein sequence ID" value="BDT62949.1"/>
    <property type="molecule type" value="Genomic_DNA"/>
</dbReference>
<feature type="compositionally biased region" description="Basic and acidic residues" evidence="1">
    <location>
        <begin position="320"/>
        <end position="332"/>
    </location>
</feature>
<protein>
    <submittedName>
        <fullName evidence="2">Uncharacterized protein</fullName>
    </submittedName>
</protein>
<proteinExistence type="predicted"/>
<reference evidence="2" key="1">
    <citation type="submission" date="2022-10" db="EMBL/GenBank/DDBJ databases">
        <title>Genome sequences of endogenous nimaviruses in decapod crustaceans.</title>
        <authorList>
            <person name="Kawato S."/>
            <person name="Nozaki R."/>
            <person name="Kondo H."/>
            <person name="Hirono I."/>
        </authorList>
    </citation>
    <scope>NUCLEOTIDE SEQUENCE</scope>
    <source>
        <strain evidence="2">Ube2021</strain>
    </source>
</reference>
<sequence>MSNINSDERDMLFGNLDDIDDDILNEYYIKKNVEEIDKIVNNTLSNIPTLKEERDNLGSMSKYETNKKKRSGEKVRDSTHKNKRKHNNSSRIEREYVESETIPEDNPGMIYKTINDMSHSKNNNENNMKERRHVINIFNHNMSDDEDSDNQVFNDENYITDNGRLNNDQFDMKEKTRNGNREDGAIPFRNKKSKNSTKNGNPMSENNLDRRPNDKKNNEDNISTINFSNNNSIIDSDKTLERDLVQSNHNMSDDEDSDNQTYNQVFNDDNYITDNGRLNNDQFDMKEKTRNGNREDGAIPFRNKKSKNSTKNGNPVSENNLDRRPNNKKNNEDNISTMSFSNKNSIIDSDKTLERDLVKSNKNMATVTENLRDNIVLSNHHKKRQHNAEDDDPILNNDDNNNICPKSKKRKVDDKTKLKHKSKYSTLIEEFYEKFNLDDDNAPRLLYESSQHITDKFTYKNNLFGKKREIKIDSNNAETVIKSRLNAIINLLKDYIMKEYFMTDEIINVDDVNGIKKYEESNAGEKKKKKSLNRSYNMAKGSANVKVVVQISKLLLKGLKNNTKRKNATTKTNPIREQLIEIMKDEEYNKDFFERISKSYIMPSSSITQLELDFSNILSVYLARVFPTAYMRLFNCYVRHFLKNNVAEDNYQIKGNRLVTPIQFNIMNPNKANMSNYEDNEKITNFIKDERNKHSLNRNRNITESYLCNNADRFMKIMNNMRIEMGLDVNYIKELLFPNVSFDVIFRHIVKNENNDDKYIKYKDVNIECYLSMRLT</sequence>
<feature type="region of interest" description="Disordered" evidence="1">
    <location>
        <begin position="377"/>
        <end position="408"/>
    </location>
</feature>
<feature type="region of interest" description="Disordered" evidence="1">
    <location>
        <begin position="55"/>
        <end position="98"/>
    </location>
</feature>